<organism evidence="1 2">
    <name type="scientific">Petrolisthes cinctipes</name>
    <name type="common">Flat porcelain crab</name>
    <dbReference type="NCBI Taxonomy" id="88211"/>
    <lineage>
        <taxon>Eukaryota</taxon>
        <taxon>Metazoa</taxon>
        <taxon>Ecdysozoa</taxon>
        <taxon>Arthropoda</taxon>
        <taxon>Crustacea</taxon>
        <taxon>Multicrustacea</taxon>
        <taxon>Malacostraca</taxon>
        <taxon>Eumalacostraca</taxon>
        <taxon>Eucarida</taxon>
        <taxon>Decapoda</taxon>
        <taxon>Pleocyemata</taxon>
        <taxon>Anomura</taxon>
        <taxon>Galatheoidea</taxon>
        <taxon>Porcellanidae</taxon>
        <taxon>Petrolisthes</taxon>
    </lineage>
</organism>
<keyword evidence="2" id="KW-1185">Reference proteome</keyword>
<dbReference type="Proteomes" id="UP001286313">
    <property type="component" value="Unassembled WGS sequence"/>
</dbReference>
<evidence type="ECO:0000313" key="2">
    <source>
        <dbReference type="Proteomes" id="UP001286313"/>
    </source>
</evidence>
<accession>A0AAE1G1Z7</accession>
<proteinExistence type="predicted"/>
<protein>
    <submittedName>
        <fullName evidence="1">Uncharacterized protein</fullName>
    </submittedName>
</protein>
<gene>
    <name evidence="1" type="ORF">Pcinc_011761</name>
</gene>
<dbReference type="EMBL" id="JAWQEG010000938">
    <property type="protein sequence ID" value="KAK3883939.1"/>
    <property type="molecule type" value="Genomic_DNA"/>
</dbReference>
<comment type="caution">
    <text evidence="1">The sequence shown here is derived from an EMBL/GenBank/DDBJ whole genome shotgun (WGS) entry which is preliminary data.</text>
</comment>
<name>A0AAE1G1Z7_PETCI</name>
<dbReference type="AlphaFoldDB" id="A0AAE1G1Z7"/>
<reference evidence="1" key="1">
    <citation type="submission" date="2023-10" db="EMBL/GenBank/DDBJ databases">
        <title>Genome assemblies of two species of porcelain crab, Petrolisthes cinctipes and Petrolisthes manimaculis (Anomura: Porcellanidae).</title>
        <authorList>
            <person name="Angst P."/>
        </authorList>
    </citation>
    <scope>NUCLEOTIDE SEQUENCE</scope>
    <source>
        <strain evidence="1">PB745_01</strain>
        <tissue evidence="1">Gill</tissue>
    </source>
</reference>
<sequence length="121" mass="13941">MPHKARKVYRETNELCLKAEVKVLTKKEVDTWLFSVSDRMTRLSSGVAGKCYLLQEQNQDLVFKMFKNIDDAYVLALYVKWEIKYLCLVKGIPGLQQLVAACPKKHLIVSEYAGETLLRMV</sequence>
<evidence type="ECO:0000313" key="1">
    <source>
        <dbReference type="EMBL" id="KAK3883939.1"/>
    </source>
</evidence>